<evidence type="ECO:0000313" key="2">
    <source>
        <dbReference type="Proteomes" id="UP000465221"/>
    </source>
</evidence>
<protein>
    <submittedName>
        <fullName evidence="1">DUF1763-domain-containing protein</fullName>
    </submittedName>
</protein>
<dbReference type="EMBL" id="BLKC01000080">
    <property type="protein sequence ID" value="GFF49777.1"/>
    <property type="molecule type" value="Genomic_DNA"/>
</dbReference>
<accession>A0A8H3S414</accession>
<sequence length="146" mass="17103">MEQRAVIHAYRHLYRQGLKLINYSAPSRQVLLRTLRSAFLSSPARDFDPKKVANTLRFLQRASDVAGLEHKIVKNLLMVRYWEQPQSRRLFMGYGQFRVRWLPTKLDFPPNTFRSRFLLNVTAWVEIRLLNPGSALDVKAGMFIGR</sequence>
<reference evidence="1 2" key="1">
    <citation type="submission" date="2020-01" db="EMBL/GenBank/DDBJ databases">
        <title>Draft genome sequence of Aspergillus udagawae IFM 46972.</title>
        <authorList>
            <person name="Takahashi H."/>
            <person name="Yaguchi T."/>
        </authorList>
    </citation>
    <scope>NUCLEOTIDE SEQUENCE [LARGE SCALE GENOMIC DNA]</scope>
    <source>
        <strain evidence="1 2">IFM 46972</strain>
    </source>
</reference>
<dbReference type="Proteomes" id="UP000465221">
    <property type="component" value="Unassembled WGS sequence"/>
</dbReference>
<comment type="caution">
    <text evidence="1">The sequence shown here is derived from an EMBL/GenBank/DDBJ whole genome shotgun (WGS) entry which is preliminary data.</text>
</comment>
<dbReference type="AlphaFoldDB" id="A0A8H3S414"/>
<evidence type="ECO:0000313" key="1">
    <source>
        <dbReference type="EMBL" id="GFF49777.1"/>
    </source>
</evidence>
<organism evidence="1 2">
    <name type="scientific">Aspergillus udagawae</name>
    <dbReference type="NCBI Taxonomy" id="91492"/>
    <lineage>
        <taxon>Eukaryota</taxon>
        <taxon>Fungi</taxon>
        <taxon>Dikarya</taxon>
        <taxon>Ascomycota</taxon>
        <taxon>Pezizomycotina</taxon>
        <taxon>Eurotiomycetes</taxon>
        <taxon>Eurotiomycetidae</taxon>
        <taxon>Eurotiales</taxon>
        <taxon>Aspergillaceae</taxon>
        <taxon>Aspergillus</taxon>
        <taxon>Aspergillus subgen. Fumigati</taxon>
    </lineage>
</organism>
<name>A0A8H3S414_9EURO</name>
<gene>
    <name evidence="1" type="ORF">IFM46972_08885</name>
</gene>
<proteinExistence type="predicted"/>